<name>A0A9Q0LJ20_ANAIG</name>
<organism evidence="1 2">
    <name type="scientific">Anaeramoeba ignava</name>
    <name type="common">Anaerobic marine amoeba</name>
    <dbReference type="NCBI Taxonomy" id="1746090"/>
    <lineage>
        <taxon>Eukaryota</taxon>
        <taxon>Metamonada</taxon>
        <taxon>Anaeramoebidae</taxon>
        <taxon>Anaeramoeba</taxon>
    </lineage>
</organism>
<gene>
    <name evidence="1" type="ORF">M0811_00915</name>
</gene>
<proteinExistence type="predicted"/>
<dbReference type="PANTHER" id="PTHR15907">
    <property type="entry name" value="DUF614 FAMILY PROTEIN-RELATED"/>
    <property type="match status" value="1"/>
</dbReference>
<evidence type="ECO:0000313" key="2">
    <source>
        <dbReference type="Proteomes" id="UP001149090"/>
    </source>
</evidence>
<dbReference type="EMBL" id="JAPDFW010000070">
    <property type="protein sequence ID" value="KAJ5074286.1"/>
    <property type="molecule type" value="Genomic_DNA"/>
</dbReference>
<comment type="caution">
    <text evidence="1">The sequence shown here is derived from an EMBL/GenBank/DDBJ whole genome shotgun (WGS) entry which is preliminary data.</text>
</comment>
<evidence type="ECO:0000313" key="1">
    <source>
        <dbReference type="EMBL" id="KAJ5074286.1"/>
    </source>
</evidence>
<reference evidence="1" key="1">
    <citation type="submission" date="2022-10" db="EMBL/GenBank/DDBJ databases">
        <title>Novel sulphate-reducing endosymbionts in the free-living metamonad Anaeramoeba.</title>
        <authorList>
            <person name="Jerlstrom-Hultqvist J."/>
            <person name="Cepicka I."/>
            <person name="Gallot-Lavallee L."/>
            <person name="Salas-Leiva D."/>
            <person name="Curtis B.A."/>
            <person name="Zahonova K."/>
            <person name="Pipaliya S."/>
            <person name="Dacks J."/>
            <person name="Roger A.J."/>
        </authorList>
    </citation>
    <scope>NUCLEOTIDE SEQUENCE</scope>
    <source>
        <strain evidence="1">BMAN</strain>
    </source>
</reference>
<sequence>MNVDHILIRKCLFSCFGDFNVCICGLLCPPFLAAQNKANADERDCTICDCLCCPPEYFTRQQIRSKYNFETDTCSDCLVIAFCGSCAACQDAREMKSRGKAQ</sequence>
<accession>A0A9Q0LJ20</accession>
<dbReference type="AlphaFoldDB" id="A0A9Q0LJ20"/>
<dbReference type="Pfam" id="PF04749">
    <property type="entry name" value="PLAC8"/>
    <property type="match status" value="1"/>
</dbReference>
<keyword evidence="2" id="KW-1185">Reference proteome</keyword>
<protein>
    <submittedName>
        <fullName evidence="1">Duf614 family protein-related</fullName>
    </submittedName>
</protein>
<dbReference type="OrthoDB" id="1045822at2759"/>
<dbReference type="NCBIfam" id="TIGR01571">
    <property type="entry name" value="A_thal_Cys_rich"/>
    <property type="match status" value="1"/>
</dbReference>
<dbReference type="OMA" id="DIGGCCL"/>
<dbReference type="InterPro" id="IPR006461">
    <property type="entry name" value="PLAC_motif_containing"/>
</dbReference>
<dbReference type="Proteomes" id="UP001149090">
    <property type="component" value="Unassembled WGS sequence"/>
</dbReference>